<protein>
    <submittedName>
        <fullName evidence="2">Uncharacterized protein</fullName>
    </submittedName>
</protein>
<dbReference type="EMBL" id="BFAA01018161">
    <property type="protein sequence ID" value="GCB77641.1"/>
    <property type="molecule type" value="Genomic_DNA"/>
</dbReference>
<comment type="caution">
    <text evidence="2">The sequence shown here is derived from an EMBL/GenBank/DDBJ whole genome shotgun (WGS) entry which is preliminary data.</text>
</comment>
<evidence type="ECO:0000256" key="1">
    <source>
        <dbReference type="SAM" id="SignalP"/>
    </source>
</evidence>
<keyword evidence="3" id="KW-1185">Reference proteome</keyword>
<gene>
    <name evidence="2" type="ORF">scyTo_0021118</name>
</gene>
<sequence length="88" mass="9750">MQGTIHCDPKKASLQKLWKDLLLTLLFSFCSLTSIWPDEASPGLHTLLHVPRDTLLQRQSEYLTHADCSGNLAGAILEAMRGLATGFR</sequence>
<dbReference type="Proteomes" id="UP000288216">
    <property type="component" value="Unassembled WGS sequence"/>
</dbReference>
<feature type="signal peptide" evidence="1">
    <location>
        <begin position="1"/>
        <end position="37"/>
    </location>
</feature>
<keyword evidence="1" id="KW-0732">Signal</keyword>
<accession>A0A401PWY5</accession>
<reference evidence="2 3" key="1">
    <citation type="journal article" date="2018" name="Nat. Ecol. Evol.">
        <title>Shark genomes provide insights into elasmobranch evolution and the origin of vertebrates.</title>
        <authorList>
            <person name="Hara Y"/>
            <person name="Yamaguchi K"/>
            <person name="Onimaru K"/>
            <person name="Kadota M"/>
            <person name="Koyanagi M"/>
            <person name="Keeley SD"/>
            <person name="Tatsumi K"/>
            <person name="Tanaka K"/>
            <person name="Motone F"/>
            <person name="Kageyama Y"/>
            <person name="Nozu R"/>
            <person name="Adachi N"/>
            <person name="Nishimura O"/>
            <person name="Nakagawa R"/>
            <person name="Tanegashima C"/>
            <person name="Kiyatake I"/>
            <person name="Matsumoto R"/>
            <person name="Murakumo K"/>
            <person name="Nishida K"/>
            <person name="Terakita A"/>
            <person name="Kuratani S"/>
            <person name="Sato K"/>
            <person name="Hyodo S Kuraku.S."/>
        </authorList>
    </citation>
    <scope>NUCLEOTIDE SEQUENCE [LARGE SCALE GENOMIC DNA]</scope>
</reference>
<name>A0A401PWY5_SCYTO</name>
<proteinExistence type="predicted"/>
<evidence type="ECO:0000313" key="2">
    <source>
        <dbReference type="EMBL" id="GCB77641.1"/>
    </source>
</evidence>
<evidence type="ECO:0000313" key="3">
    <source>
        <dbReference type="Proteomes" id="UP000288216"/>
    </source>
</evidence>
<feature type="chain" id="PRO_5019179269" evidence="1">
    <location>
        <begin position="38"/>
        <end position="88"/>
    </location>
</feature>
<organism evidence="2 3">
    <name type="scientific">Scyliorhinus torazame</name>
    <name type="common">Cloudy catshark</name>
    <name type="synonym">Catulus torazame</name>
    <dbReference type="NCBI Taxonomy" id="75743"/>
    <lineage>
        <taxon>Eukaryota</taxon>
        <taxon>Metazoa</taxon>
        <taxon>Chordata</taxon>
        <taxon>Craniata</taxon>
        <taxon>Vertebrata</taxon>
        <taxon>Chondrichthyes</taxon>
        <taxon>Elasmobranchii</taxon>
        <taxon>Galeomorphii</taxon>
        <taxon>Galeoidea</taxon>
        <taxon>Carcharhiniformes</taxon>
        <taxon>Scyliorhinidae</taxon>
        <taxon>Scyliorhinus</taxon>
    </lineage>
</organism>
<dbReference type="AlphaFoldDB" id="A0A401PWY5"/>